<evidence type="ECO:0000313" key="2">
    <source>
        <dbReference type="EMBL" id="CAH2293745.1"/>
    </source>
</evidence>
<gene>
    <name evidence="2" type="ORF">PECUL_23A033033</name>
</gene>
<sequence length="72" mass="8211">MNARTSSKRSAEPNPELLETNCDLFGEGPDKQSRRHKRYRRTDPHSGRQEPNIPRKMVALAPMALIEIVNTP</sequence>
<protein>
    <submittedName>
        <fullName evidence="2">Uncharacterized protein</fullName>
    </submittedName>
</protein>
<accession>A0AAD1W4U7</accession>
<organism evidence="2 3">
    <name type="scientific">Pelobates cultripes</name>
    <name type="common">Western spadefoot toad</name>
    <dbReference type="NCBI Taxonomy" id="61616"/>
    <lineage>
        <taxon>Eukaryota</taxon>
        <taxon>Metazoa</taxon>
        <taxon>Chordata</taxon>
        <taxon>Craniata</taxon>
        <taxon>Vertebrata</taxon>
        <taxon>Euteleostomi</taxon>
        <taxon>Amphibia</taxon>
        <taxon>Batrachia</taxon>
        <taxon>Anura</taxon>
        <taxon>Pelobatoidea</taxon>
        <taxon>Pelobatidae</taxon>
        <taxon>Pelobates</taxon>
    </lineage>
</organism>
<name>A0AAD1W4U7_PELCU</name>
<evidence type="ECO:0000313" key="3">
    <source>
        <dbReference type="Proteomes" id="UP001295444"/>
    </source>
</evidence>
<evidence type="ECO:0000256" key="1">
    <source>
        <dbReference type="SAM" id="MobiDB-lite"/>
    </source>
</evidence>
<dbReference type="EMBL" id="OW240916">
    <property type="protein sequence ID" value="CAH2293745.1"/>
    <property type="molecule type" value="Genomic_DNA"/>
</dbReference>
<keyword evidence="3" id="KW-1185">Reference proteome</keyword>
<dbReference type="AlphaFoldDB" id="A0AAD1W4U7"/>
<dbReference type="Proteomes" id="UP001295444">
    <property type="component" value="Chromosome 05"/>
</dbReference>
<reference evidence="2" key="1">
    <citation type="submission" date="2022-03" db="EMBL/GenBank/DDBJ databases">
        <authorList>
            <person name="Alioto T."/>
            <person name="Alioto T."/>
            <person name="Gomez Garrido J."/>
        </authorList>
    </citation>
    <scope>NUCLEOTIDE SEQUENCE</scope>
</reference>
<proteinExistence type="predicted"/>
<feature type="region of interest" description="Disordered" evidence="1">
    <location>
        <begin position="1"/>
        <end position="54"/>
    </location>
</feature>